<proteinExistence type="evidence at transcript level"/>
<dbReference type="GO" id="GO:0008270">
    <property type="term" value="F:zinc ion binding"/>
    <property type="evidence" value="ECO:0007669"/>
    <property type="project" value="UniProtKB-KW"/>
</dbReference>
<dbReference type="InterPro" id="IPR036855">
    <property type="entry name" value="Znf_CCCH_sf"/>
</dbReference>
<evidence type="ECO:0000256" key="2">
    <source>
        <dbReference type="ARBA" id="ARBA00022771"/>
    </source>
</evidence>
<name>I3SLE2_LOTJA</name>
<feature type="domain" description="C3H1-type" evidence="6">
    <location>
        <begin position="136"/>
        <end position="161"/>
    </location>
</feature>
<dbReference type="PANTHER" id="PTHR46695">
    <property type="entry name" value="ZINC FINGER CCCH DOMAIN-CONTAINING PROTEIN 44-RELATED"/>
    <property type="match status" value="1"/>
</dbReference>
<protein>
    <recommendedName>
        <fullName evidence="6">C3H1-type domain-containing protein</fullName>
    </recommendedName>
</protein>
<keyword evidence="3 4" id="KW-0862">Zinc</keyword>
<evidence type="ECO:0000313" key="7">
    <source>
        <dbReference type="EMBL" id="AFK41084.1"/>
    </source>
</evidence>
<dbReference type="SUPFAM" id="SSF90229">
    <property type="entry name" value="CCCH zinc finger"/>
    <property type="match status" value="1"/>
</dbReference>
<accession>I3SLE2</accession>
<evidence type="ECO:0000256" key="3">
    <source>
        <dbReference type="ARBA" id="ARBA00022833"/>
    </source>
</evidence>
<dbReference type="InterPro" id="IPR000571">
    <property type="entry name" value="Znf_CCCH"/>
</dbReference>
<feature type="region of interest" description="Disordered" evidence="5">
    <location>
        <begin position="69"/>
        <end position="111"/>
    </location>
</feature>
<dbReference type="EMBL" id="BT141290">
    <property type="protein sequence ID" value="AFK41084.1"/>
    <property type="molecule type" value="mRNA"/>
</dbReference>
<organism evidence="7">
    <name type="scientific">Lotus japonicus</name>
    <name type="common">Lotus corniculatus var. japonicus</name>
    <dbReference type="NCBI Taxonomy" id="34305"/>
    <lineage>
        <taxon>Eukaryota</taxon>
        <taxon>Viridiplantae</taxon>
        <taxon>Streptophyta</taxon>
        <taxon>Embryophyta</taxon>
        <taxon>Tracheophyta</taxon>
        <taxon>Spermatophyta</taxon>
        <taxon>Magnoliopsida</taxon>
        <taxon>eudicotyledons</taxon>
        <taxon>Gunneridae</taxon>
        <taxon>Pentapetalae</taxon>
        <taxon>rosids</taxon>
        <taxon>fabids</taxon>
        <taxon>Fabales</taxon>
        <taxon>Fabaceae</taxon>
        <taxon>Papilionoideae</taxon>
        <taxon>50 kb inversion clade</taxon>
        <taxon>NPAAA clade</taxon>
        <taxon>Hologalegina</taxon>
        <taxon>robinioid clade</taxon>
        <taxon>Loteae</taxon>
        <taxon>Lotus</taxon>
    </lineage>
</organism>
<evidence type="ECO:0000259" key="6">
    <source>
        <dbReference type="PROSITE" id="PS50103"/>
    </source>
</evidence>
<feature type="region of interest" description="Disordered" evidence="5">
    <location>
        <begin position="1"/>
        <end position="22"/>
    </location>
</feature>
<feature type="compositionally biased region" description="Polar residues" evidence="5">
    <location>
        <begin position="1"/>
        <end position="16"/>
    </location>
</feature>
<evidence type="ECO:0000256" key="4">
    <source>
        <dbReference type="PROSITE-ProRule" id="PRU00723"/>
    </source>
</evidence>
<keyword evidence="2 4" id="KW-0863">Zinc-finger</keyword>
<evidence type="ECO:0000256" key="5">
    <source>
        <dbReference type="SAM" id="MobiDB-lite"/>
    </source>
</evidence>
<reference evidence="7" key="1">
    <citation type="submission" date="2012-05" db="EMBL/GenBank/DDBJ databases">
        <authorList>
            <person name="Krishnakumar V."/>
            <person name="Cheung F."/>
            <person name="Xiao Y."/>
            <person name="Chan A."/>
            <person name="Moskal W.A."/>
            <person name="Town C.D."/>
        </authorList>
    </citation>
    <scope>NUCLEOTIDE SEQUENCE</scope>
</reference>
<sequence>MKNIGVSGNQWESGAGSSPIVPPTVTLGMAIDTTWRLGLENTHLGWGGMDQRETNTSWGVGQMEVHENRSTNSYTSVVAPGLGDGQTRYGSDRYSVPRDRSFPGPGRESGFGRVRTASNRQSLFGVGNGGSYRPSPKGQRVCKLYESGYCKKGASCGYLHP</sequence>
<dbReference type="AlphaFoldDB" id="I3SLE2"/>
<dbReference type="PANTHER" id="PTHR46695:SF4">
    <property type="entry name" value="ZINC FINGER CCCH DOMAIN-CONTAINING PROTEIN 44"/>
    <property type="match status" value="1"/>
</dbReference>
<keyword evidence="1 4" id="KW-0479">Metal-binding</keyword>
<feature type="zinc finger region" description="C3H1-type" evidence="4">
    <location>
        <begin position="136"/>
        <end position="161"/>
    </location>
</feature>
<dbReference type="PROSITE" id="PS50103">
    <property type="entry name" value="ZF_C3H1"/>
    <property type="match status" value="1"/>
</dbReference>
<evidence type="ECO:0000256" key="1">
    <source>
        <dbReference type="ARBA" id="ARBA00022723"/>
    </source>
</evidence>